<accession>A0A926ETH5</accession>
<feature type="transmembrane region" description="Helical" evidence="8">
    <location>
        <begin position="15"/>
        <end position="34"/>
    </location>
</feature>
<evidence type="ECO:0000256" key="2">
    <source>
        <dbReference type="ARBA" id="ARBA00009261"/>
    </source>
</evidence>
<feature type="transmembrane region" description="Helical" evidence="8">
    <location>
        <begin position="74"/>
        <end position="95"/>
    </location>
</feature>
<comment type="caution">
    <text evidence="9">The sequence shown here is derived from an EMBL/GenBank/DDBJ whole genome shotgun (WGS) entry which is preliminary data.</text>
</comment>
<name>A0A926ETH5_9FIRM</name>
<evidence type="ECO:0000256" key="4">
    <source>
        <dbReference type="ARBA" id="ARBA00022475"/>
    </source>
</evidence>
<comment type="subcellular location">
    <subcellularLocation>
        <location evidence="1 8">Cell membrane</location>
        <topology evidence="1 8">Multi-pass membrane protein</topology>
    </subcellularLocation>
</comment>
<evidence type="ECO:0000256" key="7">
    <source>
        <dbReference type="ARBA" id="ARBA00023136"/>
    </source>
</evidence>
<sequence>MLDKLVQWVGAANGFLWGPFALISLTIIGIYLTVGTKFVHIKKFGYILKKTIKSAAGKDEDNDAEGILTSSQSLFTSLASVIGMGSIVGVASAVLSGGPGALLWMWIAAIIGMIIKYAEIILIIKYREKTDDGDYVGGPALYVKKGLKVPYVGEILTILMVLVCLTSTMVQSNVIVENIINIIPGTGISRSVFSIINVILTGIVLIGGIKRLGSVAEKLVPFMSGFYLIAGFIVIIANAQNIIPAFKLIFKGFASPVAVGGGVLGYGIKQASQYGIARGFFVSGSGQAVFTVSHAPAKVKNPVDQAIYAITEIFLVTIICTVSGLAILTSGVFTPDGNAAILVTQAFAKTLNIFGLFVGIATILFSYTTVIGLGYIGESQLSCIMPASKAKIYRYIFLGFTFIGGIGGLQQIWDMTDFFLAIVMFINLIVMMIMSKEVFKTSNDYWWSLDNQGKIRV</sequence>
<reference evidence="9" key="1">
    <citation type="submission" date="2020-08" db="EMBL/GenBank/DDBJ databases">
        <title>Genome public.</title>
        <authorList>
            <person name="Liu C."/>
            <person name="Sun Q."/>
        </authorList>
    </citation>
    <scope>NUCLEOTIDE SEQUENCE</scope>
    <source>
        <strain evidence="9">BX21</strain>
    </source>
</reference>
<dbReference type="GO" id="GO:0005283">
    <property type="term" value="F:amino acid:sodium symporter activity"/>
    <property type="evidence" value="ECO:0007669"/>
    <property type="project" value="InterPro"/>
</dbReference>
<proteinExistence type="inferred from homology"/>
<dbReference type="EMBL" id="JACRTG010000010">
    <property type="protein sequence ID" value="MBC8587361.1"/>
    <property type="molecule type" value="Genomic_DNA"/>
</dbReference>
<feature type="transmembrane region" description="Helical" evidence="8">
    <location>
        <begin position="188"/>
        <end position="207"/>
    </location>
</feature>
<feature type="transmembrane region" description="Helical" evidence="8">
    <location>
        <begin position="306"/>
        <end position="333"/>
    </location>
</feature>
<dbReference type="PRINTS" id="PR00175">
    <property type="entry name" value="NAALASMPORT"/>
</dbReference>
<keyword evidence="8" id="KW-0769">Symport</keyword>
<dbReference type="NCBIfam" id="TIGR00835">
    <property type="entry name" value="agcS"/>
    <property type="match status" value="1"/>
</dbReference>
<dbReference type="GO" id="GO:0005886">
    <property type="term" value="C:plasma membrane"/>
    <property type="evidence" value="ECO:0007669"/>
    <property type="project" value="UniProtKB-SubCell"/>
</dbReference>
<feature type="transmembrane region" description="Helical" evidence="8">
    <location>
        <begin position="392"/>
        <end position="412"/>
    </location>
</feature>
<evidence type="ECO:0000313" key="9">
    <source>
        <dbReference type="EMBL" id="MBC8587361.1"/>
    </source>
</evidence>
<feature type="transmembrane region" description="Helical" evidence="8">
    <location>
        <begin position="353"/>
        <end position="376"/>
    </location>
</feature>
<comment type="similarity">
    <text evidence="2 8">Belongs to the alanine or glycine:cation symporter (AGCS) (TC 2.A.25) family.</text>
</comment>
<dbReference type="InterPro" id="IPR001463">
    <property type="entry name" value="Na/Ala_symport"/>
</dbReference>
<feature type="transmembrane region" description="Helical" evidence="8">
    <location>
        <begin position="101"/>
        <end position="124"/>
    </location>
</feature>
<keyword evidence="10" id="KW-1185">Reference proteome</keyword>
<keyword evidence="3 8" id="KW-0813">Transport</keyword>
<dbReference type="PANTHER" id="PTHR30330:SF3">
    <property type="entry name" value="TRANSCRIPTIONAL REGULATOR, LRP FAMILY"/>
    <property type="match status" value="1"/>
</dbReference>
<evidence type="ECO:0000256" key="6">
    <source>
        <dbReference type="ARBA" id="ARBA00022989"/>
    </source>
</evidence>
<evidence type="ECO:0000256" key="8">
    <source>
        <dbReference type="RuleBase" id="RU363064"/>
    </source>
</evidence>
<evidence type="ECO:0000256" key="1">
    <source>
        <dbReference type="ARBA" id="ARBA00004651"/>
    </source>
</evidence>
<feature type="transmembrane region" description="Helical" evidence="8">
    <location>
        <begin position="418"/>
        <end position="435"/>
    </location>
</feature>
<keyword evidence="5 8" id="KW-0812">Transmembrane</keyword>
<keyword evidence="6 8" id="KW-1133">Transmembrane helix</keyword>
<dbReference type="AlphaFoldDB" id="A0A926ETH5"/>
<dbReference type="Pfam" id="PF01235">
    <property type="entry name" value="Na_Ala_symp"/>
    <property type="match status" value="1"/>
</dbReference>
<evidence type="ECO:0000256" key="5">
    <source>
        <dbReference type="ARBA" id="ARBA00022692"/>
    </source>
</evidence>
<gene>
    <name evidence="9" type="ORF">H8707_03800</name>
</gene>
<evidence type="ECO:0000256" key="3">
    <source>
        <dbReference type="ARBA" id="ARBA00022448"/>
    </source>
</evidence>
<feature type="transmembrane region" description="Helical" evidence="8">
    <location>
        <begin position="219"/>
        <end position="237"/>
    </location>
</feature>
<dbReference type="PANTHER" id="PTHR30330">
    <property type="entry name" value="AGSS FAMILY TRANSPORTER, SODIUM-ALANINE"/>
    <property type="match status" value="1"/>
</dbReference>
<organism evidence="9 10">
    <name type="scientific">Paratissierella segnis</name>
    <dbReference type="NCBI Taxonomy" id="2763679"/>
    <lineage>
        <taxon>Bacteria</taxon>
        <taxon>Bacillati</taxon>
        <taxon>Bacillota</taxon>
        <taxon>Tissierellia</taxon>
        <taxon>Tissierellales</taxon>
        <taxon>Tissierellaceae</taxon>
        <taxon>Paratissierella</taxon>
    </lineage>
</organism>
<keyword evidence="4 8" id="KW-1003">Cell membrane</keyword>
<dbReference type="Proteomes" id="UP000601171">
    <property type="component" value="Unassembled WGS sequence"/>
</dbReference>
<feature type="transmembrane region" description="Helical" evidence="8">
    <location>
        <begin position="155"/>
        <end position="176"/>
    </location>
</feature>
<dbReference type="RefSeq" id="WP_262428817.1">
    <property type="nucleotide sequence ID" value="NZ_JACRTG010000010.1"/>
</dbReference>
<protein>
    <submittedName>
        <fullName evidence="9">Sodium:alanine symporter family protein</fullName>
    </submittedName>
</protein>
<keyword evidence="7 8" id="KW-0472">Membrane</keyword>
<evidence type="ECO:0000313" key="10">
    <source>
        <dbReference type="Proteomes" id="UP000601171"/>
    </source>
</evidence>